<accession>A0A3M8H5W4</accession>
<evidence type="ECO:0000256" key="1">
    <source>
        <dbReference type="ARBA" id="ARBA00004141"/>
    </source>
</evidence>
<dbReference type="InterPro" id="IPR004995">
    <property type="entry name" value="Spore_Ger"/>
</dbReference>
<dbReference type="GO" id="GO:0005886">
    <property type="term" value="C:plasma membrane"/>
    <property type="evidence" value="ECO:0007669"/>
    <property type="project" value="UniProtKB-SubCell"/>
</dbReference>
<dbReference type="RefSeq" id="WP_122972867.1">
    <property type="nucleotide sequence ID" value="NZ_RHLQ01000038.1"/>
</dbReference>
<protein>
    <submittedName>
        <fullName evidence="6">Spore germination protein</fullName>
    </submittedName>
</protein>
<organism evidence="6 7">
    <name type="scientific">Lysinibacillus halotolerans</name>
    <dbReference type="NCBI Taxonomy" id="1368476"/>
    <lineage>
        <taxon>Bacteria</taxon>
        <taxon>Bacillati</taxon>
        <taxon>Bacillota</taxon>
        <taxon>Bacilli</taxon>
        <taxon>Bacillales</taxon>
        <taxon>Bacillaceae</taxon>
        <taxon>Lysinibacillus</taxon>
    </lineage>
</organism>
<comment type="similarity">
    <text evidence="2 4">Belongs to the GerABKA family.</text>
</comment>
<dbReference type="PIRSF" id="PIRSF005690">
    <property type="entry name" value="GerBA"/>
    <property type="match status" value="1"/>
</dbReference>
<dbReference type="Pfam" id="PF03323">
    <property type="entry name" value="GerA"/>
    <property type="match status" value="1"/>
</dbReference>
<evidence type="ECO:0000256" key="2">
    <source>
        <dbReference type="ARBA" id="ARBA00005278"/>
    </source>
</evidence>
<dbReference type="PANTHER" id="PTHR22550:SF9">
    <property type="entry name" value="STAGE V SPORULATION PROTEIN AF"/>
    <property type="match status" value="1"/>
</dbReference>
<feature type="transmembrane region" description="Helical" evidence="5">
    <location>
        <begin position="387"/>
        <end position="404"/>
    </location>
</feature>
<comment type="caution">
    <text evidence="6">The sequence shown here is derived from an EMBL/GenBank/DDBJ whole genome shotgun (WGS) entry which is preliminary data.</text>
</comment>
<evidence type="ECO:0000256" key="3">
    <source>
        <dbReference type="ARBA" id="ARBA00023136"/>
    </source>
</evidence>
<dbReference type="OrthoDB" id="9772630at2"/>
<evidence type="ECO:0000256" key="5">
    <source>
        <dbReference type="SAM" id="Phobius"/>
    </source>
</evidence>
<name>A0A3M8H5W4_9BACI</name>
<comment type="subcellular location">
    <subcellularLocation>
        <location evidence="4">Cell membrane</location>
    </subcellularLocation>
    <subcellularLocation>
        <location evidence="1">Membrane</location>
        <topology evidence="1">Multi-pass membrane protein</topology>
    </subcellularLocation>
</comment>
<gene>
    <name evidence="6" type="ORF">EC501_13685</name>
</gene>
<dbReference type="GO" id="GO:0009847">
    <property type="term" value="P:spore germination"/>
    <property type="evidence" value="ECO:0007669"/>
    <property type="project" value="UniProtKB-UniRule"/>
</dbReference>
<dbReference type="AlphaFoldDB" id="A0A3M8H5W4"/>
<sequence>MSNRVFASIDEAKDYLYSQFGKDESYDVCIKDLHVKSLPILMVYISGLVDGTATTVQLTPLFFDYDEDEKFSELDIEIEHEDKYFDDHFNFYGKSIPKDREEFMIGVLAGQVGIITLHGYSYLLELRSYPGRQPDEPDNEKVIRGSRDGFAENIMLNSALIRRRIRDPQLRFELHKITTLGHTDVAICYMKDIVNKKHLKWVQKRLEEIKHDGLTMADKSLEEWLFKQKFHPLPFVRYSERPDIVAAHLLEGHIAIIVDTSPSVIVVPISLFHLLQHAEEYRQAPFIGSFTRLLRYLAAFFSLTLLPIWYLLATHDQYLPDAIDFIGTKEDSSVPLFLQIIIANLGLEYLRIAAIHTPTPLSTAMGLVAGIIIGQIAIDVGLFSAEIVLYSAITAIFTFTIPTYELSSAVKYFQFVILLGTVIAGPSGFFIGIFIVFSYLCSLKPMTVPYMWPLVPFFPKAFLRVFIRFPMADDALRPYIVGAKQRKRI</sequence>
<feature type="transmembrane region" description="Helical" evidence="5">
    <location>
        <begin position="362"/>
        <end position="381"/>
    </location>
</feature>
<feature type="transmembrane region" description="Helical" evidence="5">
    <location>
        <begin position="416"/>
        <end position="438"/>
    </location>
</feature>
<proteinExistence type="inferred from homology"/>
<feature type="transmembrane region" description="Helical" evidence="5">
    <location>
        <begin position="450"/>
        <end position="467"/>
    </location>
</feature>
<keyword evidence="3 4" id="KW-0472">Membrane</keyword>
<feature type="transmembrane region" description="Helical" evidence="5">
    <location>
        <begin position="332"/>
        <end position="350"/>
    </location>
</feature>
<evidence type="ECO:0000313" key="6">
    <source>
        <dbReference type="EMBL" id="RNC97798.1"/>
    </source>
</evidence>
<dbReference type="PANTHER" id="PTHR22550">
    <property type="entry name" value="SPORE GERMINATION PROTEIN"/>
    <property type="match status" value="1"/>
</dbReference>
<dbReference type="InterPro" id="IPR050768">
    <property type="entry name" value="UPF0353/GerABKA_families"/>
</dbReference>
<reference evidence="6 7" key="1">
    <citation type="journal article" date="2014" name="Int. J. Syst. Evol. Microbiol.">
        <title>Lysinibacillus halotolerans sp. nov., isolated from saline-alkaline soil.</title>
        <authorList>
            <person name="Kong D."/>
            <person name="Wang Y."/>
            <person name="Zhao B."/>
            <person name="Li Y."/>
            <person name="Song J."/>
            <person name="Zhai Y."/>
            <person name="Zhang C."/>
            <person name="Wang H."/>
            <person name="Chen X."/>
            <person name="Zhao B."/>
            <person name="Ruan Z."/>
        </authorList>
    </citation>
    <scope>NUCLEOTIDE SEQUENCE [LARGE SCALE GENOMIC DNA]</scope>
    <source>
        <strain evidence="6 7">MCCC 1A12703</strain>
    </source>
</reference>
<keyword evidence="7" id="KW-1185">Reference proteome</keyword>
<dbReference type="EMBL" id="RHLQ01000038">
    <property type="protein sequence ID" value="RNC97798.1"/>
    <property type="molecule type" value="Genomic_DNA"/>
</dbReference>
<dbReference type="Proteomes" id="UP000279909">
    <property type="component" value="Unassembled WGS sequence"/>
</dbReference>
<evidence type="ECO:0000313" key="7">
    <source>
        <dbReference type="Proteomes" id="UP000279909"/>
    </source>
</evidence>
<keyword evidence="5" id="KW-1133">Transmembrane helix</keyword>
<keyword evidence="5" id="KW-0812">Transmembrane</keyword>
<evidence type="ECO:0000256" key="4">
    <source>
        <dbReference type="PIRNR" id="PIRNR005690"/>
    </source>
</evidence>
<feature type="transmembrane region" description="Helical" evidence="5">
    <location>
        <begin position="293"/>
        <end position="312"/>
    </location>
</feature>